<dbReference type="EMBL" id="PDWW01000003">
    <property type="protein sequence ID" value="KAF1726615.1"/>
    <property type="molecule type" value="Genomic_DNA"/>
</dbReference>
<dbReference type="PANTHER" id="PTHR37828">
    <property type="entry name" value="GSR2449 PROTEIN"/>
    <property type="match status" value="1"/>
</dbReference>
<evidence type="ECO:0000259" key="2">
    <source>
        <dbReference type="Pfam" id="PF03795"/>
    </source>
</evidence>
<accession>A0ABQ6ZK98</accession>
<reference evidence="3 4" key="1">
    <citation type="submission" date="2017-10" db="EMBL/GenBank/DDBJ databases">
        <title>Whole genome sequencing of members of genus Pseudoxanthomonas.</title>
        <authorList>
            <person name="Kumar S."/>
            <person name="Bansal K."/>
            <person name="Kaur A."/>
            <person name="Patil P."/>
            <person name="Sharma S."/>
            <person name="Patil P.B."/>
        </authorList>
    </citation>
    <scope>NUCLEOTIDE SEQUENCE [LARGE SCALE GENOMIC DNA]</scope>
    <source>
        <strain evidence="3 4">DSM 17109</strain>
    </source>
</reference>
<dbReference type="InterPro" id="IPR011008">
    <property type="entry name" value="Dimeric_a/b-barrel"/>
</dbReference>
<dbReference type="Proteomes" id="UP000781710">
    <property type="component" value="Unassembled WGS sequence"/>
</dbReference>
<dbReference type="Gene3D" id="3.30.70.1060">
    <property type="entry name" value="Dimeric alpha+beta barrel"/>
    <property type="match status" value="1"/>
</dbReference>
<dbReference type="RefSeq" id="WP_162336519.1">
    <property type="nucleotide sequence ID" value="NZ_JBHSRQ010000016.1"/>
</dbReference>
<comment type="similarity">
    <text evidence="1">Belongs to the YciI family.</text>
</comment>
<evidence type="ECO:0000256" key="1">
    <source>
        <dbReference type="ARBA" id="ARBA00007689"/>
    </source>
</evidence>
<keyword evidence="4" id="KW-1185">Reference proteome</keyword>
<feature type="domain" description="YCII-related" evidence="2">
    <location>
        <begin position="3"/>
        <end position="76"/>
    </location>
</feature>
<dbReference type="PANTHER" id="PTHR37828:SF1">
    <property type="entry name" value="YCII-RELATED DOMAIN-CONTAINING PROTEIN"/>
    <property type="match status" value="1"/>
</dbReference>
<organism evidence="3 4">
    <name type="scientific">Pseudoxanthomonas japonensis</name>
    <dbReference type="NCBI Taxonomy" id="69284"/>
    <lineage>
        <taxon>Bacteria</taxon>
        <taxon>Pseudomonadati</taxon>
        <taxon>Pseudomonadota</taxon>
        <taxon>Gammaproteobacteria</taxon>
        <taxon>Lysobacterales</taxon>
        <taxon>Lysobacteraceae</taxon>
        <taxon>Pseudoxanthomonas</taxon>
    </lineage>
</organism>
<evidence type="ECO:0000313" key="4">
    <source>
        <dbReference type="Proteomes" id="UP000781710"/>
    </source>
</evidence>
<comment type="caution">
    <text evidence="3">The sequence shown here is derived from an EMBL/GenBank/DDBJ whole genome shotgun (WGS) entry which is preliminary data.</text>
</comment>
<sequence length="95" mass="10163">MYIVLLKFSDDRGQAGALMEAHNTWLKRGFDEGAFILAGSLVPGLGGALLAQGMALDALRERVDEDPFVAANVVSAEILEIAPSKADARMQFLLS</sequence>
<dbReference type="Pfam" id="PF03795">
    <property type="entry name" value="YCII"/>
    <property type="match status" value="1"/>
</dbReference>
<proteinExistence type="inferred from homology"/>
<protein>
    <recommendedName>
        <fullName evidence="2">YCII-related domain-containing protein</fullName>
    </recommendedName>
</protein>
<dbReference type="SUPFAM" id="SSF54909">
    <property type="entry name" value="Dimeric alpha+beta barrel"/>
    <property type="match status" value="1"/>
</dbReference>
<evidence type="ECO:0000313" key="3">
    <source>
        <dbReference type="EMBL" id="KAF1726615.1"/>
    </source>
</evidence>
<gene>
    <name evidence="3" type="ORF">CSC78_03420</name>
</gene>
<name>A0ABQ6ZK98_9GAMM</name>
<dbReference type="InterPro" id="IPR005545">
    <property type="entry name" value="YCII"/>
</dbReference>